<protein>
    <submittedName>
        <fullName evidence="3">DUF6153 family protein</fullName>
    </submittedName>
</protein>
<gene>
    <name evidence="3" type="ORF">ACFPM3_02175</name>
</gene>
<keyword evidence="2" id="KW-1133">Transmembrane helix</keyword>
<evidence type="ECO:0000313" key="4">
    <source>
        <dbReference type="Proteomes" id="UP001595829"/>
    </source>
</evidence>
<reference evidence="4" key="1">
    <citation type="journal article" date="2019" name="Int. J. Syst. Evol. Microbiol.">
        <title>The Global Catalogue of Microorganisms (GCM) 10K type strain sequencing project: providing services to taxonomists for standard genome sequencing and annotation.</title>
        <authorList>
            <consortium name="The Broad Institute Genomics Platform"/>
            <consortium name="The Broad Institute Genome Sequencing Center for Infectious Disease"/>
            <person name="Wu L."/>
            <person name="Ma J."/>
        </authorList>
    </citation>
    <scope>NUCLEOTIDE SEQUENCE [LARGE SCALE GENOMIC DNA]</scope>
    <source>
        <strain evidence="4">CGMCC 4.1648</strain>
    </source>
</reference>
<evidence type="ECO:0000313" key="3">
    <source>
        <dbReference type="EMBL" id="MFC5020955.1"/>
    </source>
</evidence>
<dbReference type="EMBL" id="JBHSJD010000001">
    <property type="protein sequence ID" value="MFC5020955.1"/>
    <property type="molecule type" value="Genomic_DNA"/>
</dbReference>
<evidence type="ECO:0000256" key="1">
    <source>
        <dbReference type="SAM" id="MobiDB-lite"/>
    </source>
</evidence>
<organism evidence="3 4">
    <name type="scientific">Streptomyces coeruleoprunus</name>
    <dbReference type="NCBI Taxonomy" id="285563"/>
    <lineage>
        <taxon>Bacteria</taxon>
        <taxon>Bacillati</taxon>
        <taxon>Actinomycetota</taxon>
        <taxon>Actinomycetes</taxon>
        <taxon>Kitasatosporales</taxon>
        <taxon>Streptomycetaceae</taxon>
        <taxon>Streptomyces</taxon>
    </lineage>
</organism>
<feature type="transmembrane region" description="Helical" evidence="2">
    <location>
        <begin position="12"/>
        <end position="31"/>
    </location>
</feature>
<sequence>MARGRCARGARYGQLLLLVALLLGIVTMHTWGHPSEHAGTHTVAAPAHGSEHPAAAHGVRAPDTPEDAPNGGMDAATVCLAVLGSLGFALGGAAALRLLRRRRRSDALAGRADRAGRVLRPQWPDPPPLRVTLAGLSVLRI</sequence>
<feature type="region of interest" description="Disordered" evidence="1">
    <location>
        <begin position="37"/>
        <end position="68"/>
    </location>
</feature>
<accession>A0ABV9X657</accession>
<dbReference type="RefSeq" id="WP_345691976.1">
    <property type="nucleotide sequence ID" value="NZ_BAABIT010000001.1"/>
</dbReference>
<keyword evidence="4" id="KW-1185">Reference proteome</keyword>
<dbReference type="Pfam" id="PF19650">
    <property type="entry name" value="DUF6153"/>
    <property type="match status" value="1"/>
</dbReference>
<keyword evidence="2" id="KW-0472">Membrane</keyword>
<evidence type="ECO:0000256" key="2">
    <source>
        <dbReference type="SAM" id="Phobius"/>
    </source>
</evidence>
<dbReference type="Proteomes" id="UP001595829">
    <property type="component" value="Unassembled WGS sequence"/>
</dbReference>
<feature type="transmembrane region" description="Helical" evidence="2">
    <location>
        <begin position="75"/>
        <end position="96"/>
    </location>
</feature>
<name>A0ABV9X657_9ACTN</name>
<keyword evidence="2" id="KW-0812">Transmembrane</keyword>
<dbReference type="InterPro" id="IPR046151">
    <property type="entry name" value="DUF6153"/>
</dbReference>
<comment type="caution">
    <text evidence="3">The sequence shown here is derived from an EMBL/GenBank/DDBJ whole genome shotgun (WGS) entry which is preliminary data.</text>
</comment>
<proteinExistence type="predicted"/>